<dbReference type="PROSITE" id="PS50112">
    <property type="entry name" value="PAS"/>
    <property type="match status" value="1"/>
</dbReference>
<dbReference type="PRINTS" id="PR00038">
    <property type="entry name" value="HTHLUXR"/>
</dbReference>
<evidence type="ECO:0000259" key="5">
    <source>
        <dbReference type="PROSITE" id="PS50112"/>
    </source>
</evidence>
<dbReference type="Gene3D" id="1.10.10.10">
    <property type="entry name" value="Winged helix-like DNA-binding domain superfamily/Winged helix DNA-binding domain"/>
    <property type="match status" value="1"/>
</dbReference>
<dbReference type="PANTHER" id="PTHR44688">
    <property type="entry name" value="DNA-BINDING TRANSCRIPTIONAL ACTIVATOR DEVR_DOSR"/>
    <property type="match status" value="1"/>
</dbReference>
<keyword evidence="2" id="KW-0238">DNA-binding</keyword>
<keyword evidence="3" id="KW-0804">Transcription</keyword>
<dbReference type="CDD" id="cd06170">
    <property type="entry name" value="LuxR_C_like"/>
    <property type="match status" value="1"/>
</dbReference>
<dbReference type="CDD" id="cd00130">
    <property type="entry name" value="PAS"/>
    <property type="match status" value="1"/>
</dbReference>
<evidence type="ECO:0000313" key="7">
    <source>
        <dbReference type="Proteomes" id="UP000488936"/>
    </source>
</evidence>
<evidence type="ECO:0000259" key="4">
    <source>
        <dbReference type="PROSITE" id="PS50043"/>
    </source>
</evidence>
<dbReference type="InterPro" id="IPR000792">
    <property type="entry name" value="Tscrpt_reg_LuxR_C"/>
</dbReference>
<dbReference type="GO" id="GO:0006355">
    <property type="term" value="P:regulation of DNA-templated transcription"/>
    <property type="evidence" value="ECO:0007669"/>
    <property type="project" value="InterPro"/>
</dbReference>
<dbReference type="Pfam" id="PF08447">
    <property type="entry name" value="PAS_3"/>
    <property type="match status" value="1"/>
</dbReference>
<dbReference type="OrthoDB" id="965844at2"/>
<dbReference type="SMART" id="SM00421">
    <property type="entry name" value="HTH_LUXR"/>
    <property type="match status" value="1"/>
</dbReference>
<dbReference type="InterPro" id="IPR036388">
    <property type="entry name" value="WH-like_DNA-bd_sf"/>
</dbReference>
<keyword evidence="1" id="KW-0805">Transcription regulation</keyword>
<dbReference type="InterPro" id="IPR013655">
    <property type="entry name" value="PAS_fold_3"/>
</dbReference>
<proteinExistence type="predicted"/>
<feature type="domain" description="HTH luxR-type" evidence="4">
    <location>
        <begin position="170"/>
        <end position="233"/>
    </location>
</feature>
<protein>
    <submittedName>
        <fullName evidence="6">PAS domain-containing protein</fullName>
    </submittedName>
</protein>
<dbReference type="InterPro" id="IPR016032">
    <property type="entry name" value="Sig_transdc_resp-reg_C-effctor"/>
</dbReference>
<dbReference type="Pfam" id="PF00196">
    <property type="entry name" value="GerE"/>
    <property type="match status" value="1"/>
</dbReference>
<dbReference type="GO" id="GO:0003677">
    <property type="term" value="F:DNA binding"/>
    <property type="evidence" value="ECO:0007669"/>
    <property type="project" value="UniProtKB-KW"/>
</dbReference>
<dbReference type="EMBL" id="WMJY01000031">
    <property type="protein sequence ID" value="MTH30582.1"/>
    <property type="molecule type" value="Genomic_DNA"/>
</dbReference>
<dbReference type="InterPro" id="IPR000014">
    <property type="entry name" value="PAS"/>
</dbReference>
<reference evidence="6 7" key="1">
    <citation type="journal article" date="2006" name="Int. J. Syst. Evol. Microbiol.">
        <title>Myroides pelagicus sp. nov., isolated from seawater in Thailand.</title>
        <authorList>
            <person name="Yoon J."/>
            <person name="Maneerat S."/>
            <person name="Kawai F."/>
            <person name="Yokota A."/>
        </authorList>
    </citation>
    <scope>NUCLEOTIDE SEQUENCE [LARGE SCALE GENOMIC DNA]</scope>
    <source>
        <strain evidence="6 7">SM1T</strain>
    </source>
</reference>
<dbReference type="AlphaFoldDB" id="A0A7K1GNU5"/>
<accession>A0A7K1GNU5</accession>
<dbReference type="PANTHER" id="PTHR44688:SF16">
    <property type="entry name" value="DNA-BINDING TRANSCRIPTIONAL ACTIVATOR DEVR_DOSR"/>
    <property type="match status" value="1"/>
</dbReference>
<dbReference type="Gene3D" id="3.30.450.20">
    <property type="entry name" value="PAS domain"/>
    <property type="match status" value="1"/>
</dbReference>
<keyword evidence="7" id="KW-1185">Reference proteome</keyword>
<gene>
    <name evidence="6" type="ORF">GJV77_11810</name>
</gene>
<evidence type="ECO:0000256" key="2">
    <source>
        <dbReference type="ARBA" id="ARBA00023125"/>
    </source>
</evidence>
<dbReference type="InterPro" id="IPR035965">
    <property type="entry name" value="PAS-like_dom_sf"/>
</dbReference>
<organism evidence="6 7">
    <name type="scientific">Myroides pelagicus</name>
    <dbReference type="NCBI Taxonomy" id="270914"/>
    <lineage>
        <taxon>Bacteria</taxon>
        <taxon>Pseudomonadati</taxon>
        <taxon>Bacteroidota</taxon>
        <taxon>Flavobacteriia</taxon>
        <taxon>Flavobacteriales</taxon>
        <taxon>Flavobacteriaceae</taxon>
        <taxon>Myroides</taxon>
    </lineage>
</organism>
<sequence length="233" mass="27531">MKTTNSPSFIDKDCNLWLTPTQLDTNDNICQNKHSYYFIVNCQVNNTEYISSSILEVLGYSAEEFNMNLFTSLMHPDDLDYRNKCEYHTAELRKHVSYTALSQYLVSYSFRLKTKQGHYITIKQEYQTIETDKYGRMLKNFVHHEIIEDYKTRPESDFQIIDKQKNRCINFNTKFKLTKREVEILDLIHEGYQSKEISDMLNISHHTTQTHRKNILSKTKCSSLIEVLKKIGA</sequence>
<dbReference type="Proteomes" id="UP000488936">
    <property type="component" value="Unassembled WGS sequence"/>
</dbReference>
<dbReference type="PROSITE" id="PS50043">
    <property type="entry name" value="HTH_LUXR_2"/>
    <property type="match status" value="1"/>
</dbReference>
<feature type="domain" description="PAS" evidence="5">
    <location>
        <begin position="49"/>
        <end position="78"/>
    </location>
</feature>
<evidence type="ECO:0000313" key="6">
    <source>
        <dbReference type="EMBL" id="MTH30582.1"/>
    </source>
</evidence>
<dbReference type="SUPFAM" id="SSF55785">
    <property type="entry name" value="PYP-like sensor domain (PAS domain)"/>
    <property type="match status" value="1"/>
</dbReference>
<dbReference type="SUPFAM" id="SSF46894">
    <property type="entry name" value="C-terminal effector domain of the bipartite response regulators"/>
    <property type="match status" value="1"/>
</dbReference>
<dbReference type="RefSeq" id="WP_155036564.1">
    <property type="nucleotide sequence ID" value="NZ_JAYMMG010000041.1"/>
</dbReference>
<evidence type="ECO:0000256" key="3">
    <source>
        <dbReference type="ARBA" id="ARBA00023163"/>
    </source>
</evidence>
<comment type="caution">
    <text evidence="6">The sequence shown here is derived from an EMBL/GenBank/DDBJ whole genome shotgun (WGS) entry which is preliminary data.</text>
</comment>
<name>A0A7K1GNU5_9FLAO</name>
<evidence type="ECO:0000256" key="1">
    <source>
        <dbReference type="ARBA" id="ARBA00023015"/>
    </source>
</evidence>